<accession>A0A9X0WQ75</accession>
<dbReference type="Proteomes" id="UP000676511">
    <property type="component" value="Chromosome"/>
</dbReference>
<evidence type="ECO:0000313" key="6">
    <source>
        <dbReference type="Proteomes" id="UP001138780"/>
    </source>
</evidence>
<keyword evidence="5" id="KW-1185">Reference proteome</keyword>
<feature type="compositionally biased region" description="Low complexity" evidence="1">
    <location>
        <begin position="84"/>
        <end position="132"/>
    </location>
</feature>
<sequence length="144" mass="14930">MSHYSRSNKNQKPEDTADSRPSRGEKVKQGLSVFQTVVATIASLLGIIVTSFTIMSLLNKDNQKSDNKPSSSTSVVVVHDKSSDSAATDTNTNTNTQTDSSNTETSSQKETNSSSAADTSSSAAQDQGSTATNSGADTATSGSN</sequence>
<feature type="compositionally biased region" description="Basic and acidic residues" evidence="1">
    <location>
        <begin position="11"/>
        <end position="26"/>
    </location>
</feature>
<gene>
    <name evidence="3" type="ORF">BTU61_07910</name>
    <name evidence="4" type="ORF">J4854_06670</name>
</gene>
<dbReference type="EMBL" id="CP072329">
    <property type="protein sequence ID" value="QUB38236.1"/>
    <property type="molecule type" value="Genomic_DNA"/>
</dbReference>
<organism evidence="3 6">
    <name type="scientific">Streptococcus lactarius</name>
    <dbReference type="NCBI Taxonomy" id="684066"/>
    <lineage>
        <taxon>Bacteria</taxon>
        <taxon>Bacillati</taxon>
        <taxon>Bacillota</taxon>
        <taxon>Bacilli</taxon>
        <taxon>Lactobacillales</taxon>
        <taxon>Streptococcaceae</taxon>
        <taxon>Streptococcus</taxon>
    </lineage>
</organism>
<feature type="region of interest" description="Disordered" evidence="1">
    <location>
        <begin position="60"/>
        <end position="144"/>
    </location>
</feature>
<feature type="region of interest" description="Disordered" evidence="1">
    <location>
        <begin position="1"/>
        <end position="26"/>
    </location>
</feature>
<dbReference type="InterPro" id="IPR046686">
    <property type="entry name" value="DUF6556"/>
</dbReference>
<evidence type="ECO:0000313" key="4">
    <source>
        <dbReference type="EMBL" id="QUB38236.1"/>
    </source>
</evidence>
<feature type="transmembrane region" description="Helical" evidence="2">
    <location>
        <begin position="33"/>
        <end position="58"/>
    </location>
</feature>
<dbReference type="Pfam" id="PF20193">
    <property type="entry name" value="DUF6556"/>
    <property type="match status" value="1"/>
</dbReference>
<evidence type="ECO:0000256" key="2">
    <source>
        <dbReference type="SAM" id="Phobius"/>
    </source>
</evidence>
<evidence type="ECO:0000313" key="3">
    <source>
        <dbReference type="EMBL" id="MBK4780114.1"/>
    </source>
</evidence>
<feature type="compositionally biased region" description="Polar residues" evidence="1">
    <location>
        <begin position="1"/>
        <end position="10"/>
    </location>
</feature>
<dbReference type="Proteomes" id="UP001138780">
    <property type="component" value="Unassembled WGS sequence"/>
</dbReference>
<proteinExistence type="predicted"/>
<protein>
    <recommendedName>
        <fullName evidence="7">Histone acetyltransferase Gcn5</fullName>
    </recommendedName>
</protein>
<keyword evidence="2" id="KW-0472">Membrane</keyword>
<keyword evidence="2" id="KW-0812">Transmembrane</keyword>
<evidence type="ECO:0000313" key="5">
    <source>
        <dbReference type="Proteomes" id="UP000676511"/>
    </source>
</evidence>
<dbReference type="AlphaFoldDB" id="A0A9X0WQ75"/>
<keyword evidence="2" id="KW-1133">Transmembrane helix</keyword>
<feature type="compositionally biased region" description="Polar residues" evidence="1">
    <location>
        <begin position="133"/>
        <end position="144"/>
    </location>
</feature>
<reference evidence="3" key="1">
    <citation type="submission" date="2016-12" db="EMBL/GenBank/DDBJ databases">
        <title>Draft genome of Streptococcus lactarius CCUG 66490T type strain.</title>
        <authorList>
            <person name="Salva-Serra F."/>
            <person name="Engstrom-Jakobsson H."/>
            <person name="Thorell K."/>
            <person name="Gomila M."/>
            <person name="Gonzales-Siles L."/>
            <person name="Busquets A."/>
            <person name="Jaen-Luchoro D."/>
            <person name="Karlsson R."/>
            <person name="Kristiansson E."/>
            <person name="Moore E."/>
        </authorList>
    </citation>
    <scope>NUCLEOTIDE SEQUENCE</scope>
    <source>
        <strain evidence="3">CCUG 66490</strain>
    </source>
</reference>
<dbReference type="RefSeq" id="WP_200773070.1">
    <property type="nucleotide sequence ID" value="NZ_CP072329.1"/>
</dbReference>
<evidence type="ECO:0008006" key="7">
    <source>
        <dbReference type="Google" id="ProtNLM"/>
    </source>
</evidence>
<evidence type="ECO:0000256" key="1">
    <source>
        <dbReference type="SAM" id="MobiDB-lite"/>
    </source>
</evidence>
<name>A0A9X0WQ75_9STRE</name>
<dbReference type="EMBL" id="MRXX01000010">
    <property type="protein sequence ID" value="MBK4780114.1"/>
    <property type="molecule type" value="Genomic_DNA"/>
</dbReference>
<reference evidence="4 5" key="2">
    <citation type="submission" date="2021-03" db="EMBL/GenBank/DDBJ databases">
        <title>Human Oral Microbial Genomes.</title>
        <authorList>
            <person name="Johnston C.D."/>
            <person name="Chen T."/>
            <person name="Dewhirst F.E."/>
        </authorList>
    </citation>
    <scope>NUCLEOTIDE SEQUENCE [LARGE SCALE GENOMIC DNA]</scope>
    <source>
        <strain evidence="4 5">CCUG 66490</strain>
    </source>
</reference>